<keyword evidence="3" id="KW-1185">Reference proteome</keyword>
<name>A0A2M6U5A6_9BRAD</name>
<protein>
    <submittedName>
        <fullName evidence="2">Uncharacterized protein</fullName>
    </submittedName>
</protein>
<evidence type="ECO:0000256" key="1">
    <source>
        <dbReference type="SAM" id="MobiDB-lite"/>
    </source>
</evidence>
<gene>
    <name evidence="2" type="ORF">TSA1_02545</name>
</gene>
<accession>A0A2M6U5A6</accession>
<dbReference type="EMBL" id="LFJC01000003">
    <property type="protein sequence ID" value="PIS99763.1"/>
    <property type="molecule type" value="Genomic_DNA"/>
</dbReference>
<evidence type="ECO:0000313" key="2">
    <source>
        <dbReference type="EMBL" id="PIS99763.1"/>
    </source>
</evidence>
<reference evidence="2 3" key="1">
    <citation type="submission" date="2015-06" db="EMBL/GenBank/DDBJ databases">
        <title>Comparative genome analysis of nirS-carrying Bradyrhizobium sp. strains.</title>
        <authorList>
            <person name="Ishii S."/>
            <person name="Jang J."/>
            <person name="Nishizawa T."/>
            <person name="Senoo K."/>
        </authorList>
    </citation>
    <scope>NUCLEOTIDE SEQUENCE [LARGE SCALE GENOMIC DNA]</scope>
    <source>
        <strain evidence="2 3">TSA1</strain>
    </source>
</reference>
<feature type="region of interest" description="Disordered" evidence="1">
    <location>
        <begin position="31"/>
        <end position="60"/>
    </location>
</feature>
<sequence>MSLSGGKHMMEDQLARQEQIAFRLEQSRRLLRGATDPTTTQRIGKLIGDLEREQAEEGEK</sequence>
<dbReference type="AlphaFoldDB" id="A0A2M6U5A6"/>
<feature type="compositionally biased region" description="Basic and acidic residues" evidence="1">
    <location>
        <begin position="48"/>
        <end position="60"/>
    </location>
</feature>
<comment type="caution">
    <text evidence="2">The sequence shown here is derived from an EMBL/GenBank/DDBJ whole genome shotgun (WGS) entry which is preliminary data.</text>
</comment>
<organism evidence="2 3">
    <name type="scientific">Bradyrhizobium nitroreducens</name>
    <dbReference type="NCBI Taxonomy" id="709803"/>
    <lineage>
        <taxon>Bacteria</taxon>
        <taxon>Pseudomonadati</taxon>
        <taxon>Pseudomonadota</taxon>
        <taxon>Alphaproteobacteria</taxon>
        <taxon>Hyphomicrobiales</taxon>
        <taxon>Nitrobacteraceae</taxon>
        <taxon>Bradyrhizobium</taxon>
    </lineage>
</organism>
<evidence type="ECO:0000313" key="3">
    <source>
        <dbReference type="Proteomes" id="UP000228930"/>
    </source>
</evidence>
<dbReference type="Proteomes" id="UP000228930">
    <property type="component" value="Unassembled WGS sequence"/>
</dbReference>
<proteinExistence type="predicted"/>